<gene>
    <name evidence="2" type="ORF">AOC36_02415</name>
</gene>
<dbReference type="KEGG" id="erl:AOC36_02415"/>
<dbReference type="GO" id="GO:0008757">
    <property type="term" value="F:S-adenosylmethionine-dependent methyltransferase activity"/>
    <property type="evidence" value="ECO:0007669"/>
    <property type="project" value="UniProtKB-ARBA"/>
</dbReference>
<feature type="domain" description="Methyltransferase small" evidence="1">
    <location>
        <begin position="9"/>
        <end position="151"/>
    </location>
</feature>
<protein>
    <recommendedName>
        <fullName evidence="1">Methyltransferase small domain-containing protein</fullName>
    </recommendedName>
</protein>
<accession>A0A0X8GYQ7</accession>
<dbReference type="OrthoDB" id="9777257at2"/>
<keyword evidence="3" id="KW-1185">Reference proteome</keyword>
<dbReference type="InterPro" id="IPR002052">
    <property type="entry name" value="DNA_methylase_N6_adenine_CS"/>
</dbReference>
<sequence>MDFCPNTNLKVKQHPDMFHMNTDSYLLGTFMKLKKNDIVLDVGTNNGVLLLYASLQKPKALIGLDVFEEAISLAKENMMLNQVDAQLYVSSFQDFNQKVDVIVCNPPYFSGDNRNENHFLKVARHEEYLDMDTLFSKSKSLLNDKGRMFLIYPASRLQELSVIANNHGFAIKNLEFAMKKDKKRVHTVCVHCVRRGNMGIDTINFVTV</sequence>
<dbReference type="Gene3D" id="3.40.50.150">
    <property type="entry name" value="Vaccinia Virus protein VP39"/>
    <property type="match status" value="1"/>
</dbReference>
<proteinExistence type="predicted"/>
<dbReference type="PANTHER" id="PTHR47739">
    <property type="entry name" value="TRNA1(VAL) (ADENINE(37)-N6)-METHYLTRANSFERASE"/>
    <property type="match status" value="1"/>
</dbReference>
<dbReference type="Pfam" id="PF05175">
    <property type="entry name" value="MTS"/>
    <property type="match status" value="1"/>
</dbReference>
<evidence type="ECO:0000259" key="1">
    <source>
        <dbReference type="Pfam" id="PF05175"/>
    </source>
</evidence>
<dbReference type="Proteomes" id="UP000063781">
    <property type="component" value="Chromosome"/>
</dbReference>
<dbReference type="RefSeq" id="WP_067630930.1">
    <property type="nucleotide sequence ID" value="NZ_CP013213.1"/>
</dbReference>
<reference evidence="2 3" key="1">
    <citation type="submission" date="2015-10" db="EMBL/GenBank/DDBJ databases">
        <title>Erysipelothrix larvae sp. LV19 isolated from the larval gut of the rhinoceros beetle, Trypoxylus dichotomus.</title>
        <authorList>
            <person name="Lim S."/>
            <person name="Kim B.-C."/>
        </authorList>
    </citation>
    <scope>NUCLEOTIDE SEQUENCE [LARGE SCALE GENOMIC DNA]</scope>
    <source>
        <strain evidence="2 3">LV19</strain>
    </source>
</reference>
<dbReference type="PANTHER" id="PTHR47739:SF1">
    <property type="entry name" value="TRNA1(VAL) (ADENINE(37)-N6)-METHYLTRANSFERASE"/>
    <property type="match status" value="1"/>
</dbReference>
<dbReference type="AlphaFoldDB" id="A0A0X8GYQ7"/>
<evidence type="ECO:0000313" key="2">
    <source>
        <dbReference type="EMBL" id="AMC92876.1"/>
    </source>
</evidence>
<dbReference type="PROSITE" id="PS00092">
    <property type="entry name" value="N6_MTASE"/>
    <property type="match status" value="1"/>
</dbReference>
<dbReference type="GO" id="GO:0032259">
    <property type="term" value="P:methylation"/>
    <property type="evidence" value="ECO:0007669"/>
    <property type="project" value="InterPro"/>
</dbReference>
<dbReference type="GO" id="GO:0003676">
    <property type="term" value="F:nucleic acid binding"/>
    <property type="evidence" value="ECO:0007669"/>
    <property type="project" value="InterPro"/>
</dbReference>
<dbReference type="InterPro" id="IPR007848">
    <property type="entry name" value="Small_mtfrase_dom"/>
</dbReference>
<dbReference type="CDD" id="cd02440">
    <property type="entry name" value="AdoMet_MTases"/>
    <property type="match status" value="1"/>
</dbReference>
<name>A0A0X8GYQ7_9FIRM</name>
<dbReference type="EMBL" id="CP013213">
    <property type="protein sequence ID" value="AMC92876.1"/>
    <property type="molecule type" value="Genomic_DNA"/>
</dbReference>
<dbReference type="SUPFAM" id="SSF53335">
    <property type="entry name" value="S-adenosyl-L-methionine-dependent methyltransferases"/>
    <property type="match status" value="1"/>
</dbReference>
<dbReference type="STRING" id="1514105.AOC36_02415"/>
<dbReference type="GO" id="GO:0008170">
    <property type="term" value="F:N-methyltransferase activity"/>
    <property type="evidence" value="ECO:0007669"/>
    <property type="project" value="UniProtKB-ARBA"/>
</dbReference>
<dbReference type="InterPro" id="IPR029063">
    <property type="entry name" value="SAM-dependent_MTases_sf"/>
</dbReference>
<dbReference type="InterPro" id="IPR050210">
    <property type="entry name" value="tRNA_Adenine-N(6)_MTase"/>
</dbReference>
<evidence type="ECO:0000313" key="3">
    <source>
        <dbReference type="Proteomes" id="UP000063781"/>
    </source>
</evidence>
<organism evidence="2 3">
    <name type="scientific">Erysipelothrix larvae</name>
    <dbReference type="NCBI Taxonomy" id="1514105"/>
    <lineage>
        <taxon>Bacteria</taxon>
        <taxon>Bacillati</taxon>
        <taxon>Bacillota</taxon>
        <taxon>Erysipelotrichia</taxon>
        <taxon>Erysipelotrichales</taxon>
        <taxon>Erysipelotrichaceae</taxon>
        <taxon>Erysipelothrix</taxon>
    </lineage>
</organism>